<accession>A0AAD8V101</accession>
<evidence type="ECO:0000259" key="2">
    <source>
        <dbReference type="Pfam" id="PF13391"/>
    </source>
</evidence>
<organism evidence="3 4">
    <name type="scientific">Colletotrichum navitas</name>
    <dbReference type="NCBI Taxonomy" id="681940"/>
    <lineage>
        <taxon>Eukaryota</taxon>
        <taxon>Fungi</taxon>
        <taxon>Dikarya</taxon>
        <taxon>Ascomycota</taxon>
        <taxon>Pezizomycotina</taxon>
        <taxon>Sordariomycetes</taxon>
        <taxon>Hypocreomycetidae</taxon>
        <taxon>Glomerellales</taxon>
        <taxon>Glomerellaceae</taxon>
        <taxon>Colletotrichum</taxon>
        <taxon>Colletotrichum graminicola species complex</taxon>
    </lineage>
</organism>
<dbReference type="Pfam" id="PF13391">
    <property type="entry name" value="HNH_2"/>
    <property type="match status" value="1"/>
</dbReference>
<dbReference type="AlphaFoldDB" id="A0AAD8V101"/>
<dbReference type="RefSeq" id="XP_060410353.1">
    <property type="nucleotide sequence ID" value="XM_060552619.1"/>
</dbReference>
<dbReference type="Proteomes" id="UP001230504">
    <property type="component" value="Unassembled WGS sequence"/>
</dbReference>
<keyword evidence="4" id="KW-1185">Reference proteome</keyword>
<protein>
    <recommendedName>
        <fullName evidence="2">HNH nuclease domain-containing protein</fullName>
    </recommendedName>
</protein>
<dbReference type="EMBL" id="JAHLJV010000069">
    <property type="protein sequence ID" value="KAK1579202.1"/>
    <property type="molecule type" value="Genomic_DNA"/>
</dbReference>
<name>A0AAD8V101_9PEZI</name>
<feature type="compositionally biased region" description="Basic and acidic residues" evidence="1">
    <location>
        <begin position="413"/>
        <end position="429"/>
    </location>
</feature>
<gene>
    <name evidence="3" type="ORF">LY79DRAFT_347054</name>
</gene>
<feature type="region of interest" description="Disordered" evidence="1">
    <location>
        <begin position="391"/>
        <end position="471"/>
    </location>
</feature>
<sequence length="471" mass="52907">MSASSSSFLPGGQALTAETRQMQDLLREFYTDDGETKHNPTAYDESKLRDFLRSQKICSTSPGRSDYLDEYDAKMRLIPQVYDAFIALYPEVTGQVSASLWTGLWNTSASNLENLLGKLRDPNEPFETHGSLNMFSNYFPSLLKTFRGLTAPKDGTEDKTIYKRDSSQSTSALRRDNERCVITGAPHPDVCHIFPFASLKRRLDTNAHLGAMAILWGEHRVRQLRAKLTGRYAFGASDNVNLVDTVRNMISLNPQLHDWWGRGFFALEPMGEPEWSSDSSETSAGCSKKQKLQGKWSIRLRFHWLRKTDIQRLDTPVDFRKDPLTMLKDPDPERPVAAVNLTTWRPVESGQTFTITAEDIDTLPDYDILLLQWDVLRMWRLAGGADPAIYPDNPFDSDDEADNVAESGGETVVDSHQEPKDVSHNRGQSDPRVNNSPSGSQTPRNSNDDPNADIDASQSGKTQPTDQRRGS</sequence>
<proteinExistence type="predicted"/>
<evidence type="ECO:0000256" key="1">
    <source>
        <dbReference type="SAM" id="MobiDB-lite"/>
    </source>
</evidence>
<evidence type="ECO:0000313" key="3">
    <source>
        <dbReference type="EMBL" id="KAK1579202.1"/>
    </source>
</evidence>
<feature type="compositionally biased region" description="Polar residues" evidence="1">
    <location>
        <begin position="430"/>
        <end position="449"/>
    </location>
</feature>
<comment type="caution">
    <text evidence="3">The sequence shown here is derived from an EMBL/GenBank/DDBJ whole genome shotgun (WGS) entry which is preliminary data.</text>
</comment>
<feature type="compositionally biased region" description="Polar residues" evidence="1">
    <location>
        <begin position="456"/>
        <end position="465"/>
    </location>
</feature>
<reference evidence="3" key="1">
    <citation type="submission" date="2021-06" db="EMBL/GenBank/DDBJ databases">
        <title>Comparative genomics, transcriptomics and evolutionary studies reveal genomic signatures of adaptation to plant cell wall in hemibiotrophic fungi.</title>
        <authorList>
            <consortium name="DOE Joint Genome Institute"/>
            <person name="Baroncelli R."/>
            <person name="Diaz J.F."/>
            <person name="Benocci T."/>
            <person name="Peng M."/>
            <person name="Battaglia E."/>
            <person name="Haridas S."/>
            <person name="Andreopoulos W."/>
            <person name="Labutti K."/>
            <person name="Pangilinan J."/>
            <person name="Floch G.L."/>
            <person name="Makela M.R."/>
            <person name="Henrissat B."/>
            <person name="Grigoriev I.V."/>
            <person name="Crouch J.A."/>
            <person name="De Vries R.P."/>
            <person name="Sukno S.A."/>
            <person name="Thon M.R."/>
        </authorList>
    </citation>
    <scope>NUCLEOTIDE SEQUENCE</scope>
    <source>
        <strain evidence="3">CBS 125086</strain>
    </source>
</reference>
<evidence type="ECO:0000313" key="4">
    <source>
        <dbReference type="Proteomes" id="UP001230504"/>
    </source>
</evidence>
<dbReference type="InterPro" id="IPR003615">
    <property type="entry name" value="HNH_nuc"/>
</dbReference>
<dbReference type="GeneID" id="85436859"/>
<feature type="domain" description="HNH nuclease" evidence="2">
    <location>
        <begin position="180"/>
        <end position="267"/>
    </location>
</feature>